<proteinExistence type="predicted"/>
<keyword evidence="4" id="KW-1185">Reference proteome</keyword>
<feature type="region of interest" description="Disordered" evidence="1">
    <location>
        <begin position="140"/>
        <end position="162"/>
    </location>
</feature>
<dbReference type="EnsemblPlants" id="KQK16377">
    <property type="protein sequence ID" value="KQK16377"/>
    <property type="gene ID" value="BRADI_1g28458v3"/>
</dbReference>
<dbReference type="KEGG" id="bdi:106865794"/>
<reference evidence="2" key="2">
    <citation type="submission" date="2017-06" db="EMBL/GenBank/DDBJ databases">
        <title>WGS assembly of Brachypodium distachyon.</title>
        <authorList>
            <consortium name="The International Brachypodium Initiative"/>
            <person name="Lucas S."/>
            <person name="Harmon-Smith M."/>
            <person name="Lail K."/>
            <person name="Tice H."/>
            <person name="Grimwood J."/>
            <person name="Bruce D."/>
            <person name="Barry K."/>
            <person name="Shu S."/>
            <person name="Lindquist E."/>
            <person name="Wang M."/>
            <person name="Pitluck S."/>
            <person name="Vogel J.P."/>
            <person name="Garvin D.F."/>
            <person name="Mockler T.C."/>
            <person name="Schmutz J."/>
            <person name="Rokhsar D."/>
            <person name="Bevan M.W."/>
        </authorList>
    </citation>
    <scope>NUCLEOTIDE SEQUENCE</scope>
    <source>
        <strain evidence="2">Bd21</strain>
    </source>
</reference>
<dbReference type="Proteomes" id="UP000008810">
    <property type="component" value="Chromosome 1"/>
</dbReference>
<protein>
    <submittedName>
        <fullName evidence="2 3">Uncharacterized protein</fullName>
    </submittedName>
</protein>
<dbReference type="GeneID" id="106865794"/>
<feature type="region of interest" description="Disordered" evidence="1">
    <location>
        <begin position="66"/>
        <end position="109"/>
    </location>
</feature>
<dbReference type="RefSeq" id="XP_014752093.1">
    <property type="nucleotide sequence ID" value="XM_014896607.2"/>
</dbReference>
<feature type="compositionally biased region" description="Low complexity" evidence="1">
    <location>
        <begin position="84"/>
        <end position="100"/>
    </location>
</feature>
<evidence type="ECO:0000313" key="4">
    <source>
        <dbReference type="Proteomes" id="UP000008810"/>
    </source>
</evidence>
<feature type="compositionally biased region" description="Polar residues" evidence="1">
    <location>
        <begin position="208"/>
        <end position="221"/>
    </location>
</feature>
<evidence type="ECO:0000256" key="1">
    <source>
        <dbReference type="SAM" id="MobiDB-lite"/>
    </source>
</evidence>
<sequence length="447" mass="48058">MIVFLDAPLLPFPLCSFPELLPSAPSLPSSPHSCLSGRERRQGVRPNARFFIGSRGRGVCTREMAGEENKAAEDKAGKSQQPIASTAATTTATAGDSDSSVNSSLPGGARPSMASFPRLAAAAASSSMNYNVQQSVTKAIPGHGQTGHEHGDTLGTQQGRNADRDEHWARIRRGHDATVAAGNLKRQRLRGNFGFGHGQPPPHPPQQSNTRGPSSAAPTTLNLLNREPPIDVDAPLMCLACKTMPMRQLPDPRTMHHCVCEDCFKAGSTACPQCRQSSSPAQEKSAVPQFEAALQPHGQSSSSAALLQMLPQAGQASSQAPPVPDVQPTAAVGAAANDPNFDWRTLIVRCWECDNRVAPWTTYCPNVQEHRCVCETCFNNGSTACLFCSAANNPNFDWTTLIVRCWECDNRAAPFTTYYPNVQEHLCVCETCFNNGSTACLICPCRR</sequence>
<reference evidence="3" key="3">
    <citation type="submission" date="2018-08" db="UniProtKB">
        <authorList>
            <consortium name="EnsemblPlants"/>
        </authorList>
    </citation>
    <scope>IDENTIFICATION</scope>
    <source>
        <strain evidence="3">cv. Bd21</strain>
    </source>
</reference>
<dbReference type="AlphaFoldDB" id="A0A0Q3KZ14"/>
<feature type="compositionally biased region" description="Basic and acidic residues" evidence="1">
    <location>
        <begin position="66"/>
        <end position="77"/>
    </location>
</feature>
<dbReference type="Gramene" id="KQK16377">
    <property type="protein sequence ID" value="KQK16377"/>
    <property type="gene ID" value="BRADI_1g28458v3"/>
</dbReference>
<feature type="region of interest" description="Disordered" evidence="1">
    <location>
        <begin position="190"/>
        <end position="221"/>
    </location>
</feature>
<gene>
    <name evidence="3" type="primary">LOC106865794</name>
    <name evidence="2" type="ORF">BRADI_1g28458v3</name>
</gene>
<accession>A0A0Q3KZ14</accession>
<organism evidence="2">
    <name type="scientific">Brachypodium distachyon</name>
    <name type="common">Purple false brome</name>
    <name type="synonym">Trachynia distachya</name>
    <dbReference type="NCBI Taxonomy" id="15368"/>
    <lineage>
        <taxon>Eukaryota</taxon>
        <taxon>Viridiplantae</taxon>
        <taxon>Streptophyta</taxon>
        <taxon>Embryophyta</taxon>
        <taxon>Tracheophyta</taxon>
        <taxon>Spermatophyta</taxon>
        <taxon>Magnoliopsida</taxon>
        <taxon>Liliopsida</taxon>
        <taxon>Poales</taxon>
        <taxon>Poaceae</taxon>
        <taxon>BOP clade</taxon>
        <taxon>Pooideae</taxon>
        <taxon>Stipodae</taxon>
        <taxon>Brachypodieae</taxon>
        <taxon>Brachypodium</taxon>
    </lineage>
</organism>
<dbReference type="EMBL" id="CM000880">
    <property type="protein sequence ID" value="KQK16377.1"/>
    <property type="molecule type" value="Genomic_DNA"/>
</dbReference>
<evidence type="ECO:0000313" key="2">
    <source>
        <dbReference type="EMBL" id="KQK16377.1"/>
    </source>
</evidence>
<evidence type="ECO:0000313" key="3">
    <source>
        <dbReference type="EnsemblPlants" id="KQK16377"/>
    </source>
</evidence>
<name>A0A0Q3KZ14_BRADI</name>
<reference evidence="2 3" key="1">
    <citation type="journal article" date="2010" name="Nature">
        <title>Genome sequencing and analysis of the model grass Brachypodium distachyon.</title>
        <authorList>
            <consortium name="International Brachypodium Initiative"/>
        </authorList>
    </citation>
    <scope>NUCLEOTIDE SEQUENCE [LARGE SCALE GENOMIC DNA]</scope>
    <source>
        <strain evidence="2 3">Bd21</strain>
    </source>
</reference>